<comment type="caution">
    <text evidence="2">The sequence shown here is derived from an EMBL/GenBank/DDBJ whole genome shotgun (WGS) entry which is preliminary data.</text>
</comment>
<feature type="region of interest" description="Disordered" evidence="1">
    <location>
        <begin position="1"/>
        <end position="22"/>
    </location>
</feature>
<keyword evidence="3" id="KW-1185">Reference proteome</keyword>
<protein>
    <submittedName>
        <fullName evidence="2">Uncharacterized protein</fullName>
    </submittedName>
</protein>
<evidence type="ECO:0000313" key="2">
    <source>
        <dbReference type="EMBL" id="KAK9087257.1"/>
    </source>
</evidence>
<dbReference type="AlphaFoldDB" id="A0AAP0EAF8"/>
<dbReference type="Proteomes" id="UP001420932">
    <property type="component" value="Unassembled WGS sequence"/>
</dbReference>
<organism evidence="2 3">
    <name type="scientific">Stephania yunnanensis</name>
    <dbReference type="NCBI Taxonomy" id="152371"/>
    <lineage>
        <taxon>Eukaryota</taxon>
        <taxon>Viridiplantae</taxon>
        <taxon>Streptophyta</taxon>
        <taxon>Embryophyta</taxon>
        <taxon>Tracheophyta</taxon>
        <taxon>Spermatophyta</taxon>
        <taxon>Magnoliopsida</taxon>
        <taxon>Ranunculales</taxon>
        <taxon>Menispermaceae</taxon>
        <taxon>Menispermoideae</taxon>
        <taxon>Cissampelideae</taxon>
        <taxon>Stephania</taxon>
    </lineage>
</organism>
<gene>
    <name evidence="2" type="ORF">Syun_029651</name>
</gene>
<evidence type="ECO:0000313" key="3">
    <source>
        <dbReference type="Proteomes" id="UP001420932"/>
    </source>
</evidence>
<reference evidence="2 3" key="1">
    <citation type="submission" date="2024-01" db="EMBL/GenBank/DDBJ databases">
        <title>Genome assemblies of Stephania.</title>
        <authorList>
            <person name="Yang L."/>
        </authorList>
    </citation>
    <scope>NUCLEOTIDE SEQUENCE [LARGE SCALE GENOMIC DNA]</scope>
    <source>
        <strain evidence="2">YNDBR</strain>
        <tissue evidence="2">Leaf</tissue>
    </source>
</reference>
<dbReference type="EMBL" id="JBBNAF010000013">
    <property type="protein sequence ID" value="KAK9087257.1"/>
    <property type="molecule type" value="Genomic_DNA"/>
</dbReference>
<evidence type="ECO:0000256" key="1">
    <source>
        <dbReference type="SAM" id="MobiDB-lite"/>
    </source>
</evidence>
<sequence>MADQEEGLQRPEPQGNLETEDQWKYRIKQQMRELMESQTRLMAILMAHIGPPIQ</sequence>
<accession>A0AAP0EAF8</accession>
<proteinExistence type="predicted"/>
<name>A0AAP0EAF8_9MAGN</name>